<accession>A0A0K8R5Q3</accession>
<feature type="region of interest" description="Disordered" evidence="1">
    <location>
        <begin position="27"/>
        <end position="47"/>
    </location>
</feature>
<dbReference type="AlphaFoldDB" id="A0A0K8R5Q3"/>
<protein>
    <submittedName>
        <fullName evidence="2">Putative adrenodoxin mitochondrial</fullName>
    </submittedName>
</protein>
<reference evidence="2" key="1">
    <citation type="submission" date="2012-12" db="EMBL/GenBank/DDBJ databases">
        <title>Identification and characterization of a phenylalanine ammonia-lyase gene family in Isatis indigotica Fort.</title>
        <authorList>
            <person name="Liu Q."/>
            <person name="Chen J."/>
            <person name="Zhou X."/>
            <person name="Di P."/>
            <person name="Xiao Y."/>
            <person name="Xuan H."/>
            <person name="Zhang L."/>
            <person name="Chen W."/>
        </authorList>
    </citation>
    <scope>NUCLEOTIDE SEQUENCE</scope>
    <source>
        <tissue evidence="2">Salivary gland</tissue>
    </source>
</reference>
<organism evidence="2">
    <name type="scientific">Ixodes ricinus</name>
    <name type="common">Common tick</name>
    <name type="synonym">Acarus ricinus</name>
    <dbReference type="NCBI Taxonomy" id="34613"/>
    <lineage>
        <taxon>Eukaryota</taxon>
        <taxon>Metazoa</taxon>
        <taxon>Ecdysozoa</taxon>
        <taxon>Arthropoda</taxon>
        <taxon>Chelicerata</taxon>
        <taxon>Arachnida</taxon>
        <taxon>Acari</taxon>
        <taxon>Parasitiformes</taxon>
        <taxon>Ixodida</taxon>
        <taxon>Ixodoidea</taxon>
        <taxon>Ixodidae</taxon>
        <taxon>Ixodinae</taxon>
        <taxon>Ixodes</taxon>
    </lineage>
</organism>
<name>A0A0K8R5Q3_IXORI</name>
<evidence type="ECO:0000256" key="1">
    <source>
        <dbReference type="SAM" id="MobiDB-lite"/>
    </source>
</evidence>
<evidence type="ECO:0000313" key="2">
    <source>
        <dbReference type="EMBL" id="JAA66183.1"/>
    </source>
</evidence>
<sequence>MALEHAGTGTVGCATNVVHLTSYPKPEVLNERRKGDHRTERNGNRTVRRYRCTLPVTFTERTLRTGRGLDRKVSYSSKPNGTVDAKEVGNVRKTVSVDVGL</sequence>
<proteinExistence type="evidence at transcript level"/>
<feature type="compositionally biased region" description="Basic and acidic residues" evidence="1">
    <location>
        <begin position="28"/>
        <end position="43"/>
    </location>
</feature>
<dbReference type="EMBL" id="GADI01007625">
    <property type="protein sequence ID" value="JAA66183.1"/>
    <property type="molecule type" value="mRNA"/>
</dbReference>